<protein>
    <submittedName>
        <fullName evidence="2">Methylase involved in ubiquinone/menaquinone biosynthesis</fullName>
    </submittedName>
</protein>
<keyword evidence="2" id="KW-0808">Transferase</keyword>
<dbReference type="KEGG" id="saci:Sinac_1018"/>
<dbReference type="InterPro" id="IPR013216">
    <property type="entry name" value="Methyltransf_11"/>
</dbReference>
<dbReference type="PANTHER" id="PTHR42912">
    <property type="entry name" value="METHYLTRANSFERASE"/>
    <property type="match status" value="1"/>
</dbReference>
<dbReference type="Proteomes" id="UP000010798">
    <property type="component" value="Chromosome"/>
</dbReference>
<proteinExistence type="predicted"/>
<dbReference type="AlphaFoldDB" id="L0D872"/>
<dbReference type="eggNOG" id="COG0500">
    <property type="taxonomic scope" value="Bacteria"/>
</dbReference>
<dbReference type="RefSeq" id="WP_015244594.1">
    <property type="nucleotide sequence ID" value="NC_019892.1"/>
</dbReference>
<dbReference type="GO" id="GO:0008757">
    <property type="term" value="F:S-adenosylmethionine-dependent methyltransferase activity"/>
    <property type="evidence" value="ECO:0007669"/>
    <property type="project" value="InterPro"/>
</dbReference>
<organism evidence="2 3">
    <name type="scientific">Singulisphaera acidiphila (strain ATCC BAA-1392 / DSM 18658 / VKM B-2454 / MOB10)</name>
    <dbReference type="NCBI Taxonomy" id="886293"/>
    <lineage>
        <taxon>Bacteria</taxon>
        <taxon>Pseudomonadati</taxon>
        <taxon>Planctomycetota</taxon>
        <taxon>Planctomycetia</taxon>
        <taxon>Isosphaerales</taxon>
        <taxon>Isosphaeraceae</taxon>
        <taxon>Singulisphaera</taxon>
    </lineage>
</organism>
<dbReference type="HOGENOM" id="CLU_084704_0_0_0"/>
<keyword evidence="2" id="KW-0489">Methyltransferase</keyword>
<dbReference type="OrthoDB" id="9811589at2"/>
<dbReference type="PANTHER" id="PTHR42912:SF98">
    <property type="entry name" value="UNCHARACTERISED METHYLTRANSFERASE RV1498C"/>
    <property type="match status" value="1"/>
</dbReference>
<dbReference type="Pfam" id="PF08241">
    <property type="entry name" value="Methyltransf_11"/>
    <property type="match status" value="1"/>
</dbReference>
<dbReference type="STRING" id="886293.Sinac_1018"/>
<dbReference type="InterPro" id="IPR050508">
    <property type="entry name" value="Methyltransf_Superfamily"/>
</dbReference>
<accession>L0D872</accession>
<keyword evidence="3" id="KW-1185">Reference proteome</keyword>
<dbReference type="Gene3D" id="3.40.50.150">
    <property type="entry name" value="Vaccinia Virus protein VP39"/>
    <property type="match status" value="1"/>
</dbReference>
<evidence type="ECO:0000259" key="1">
    <source>
        <dbReference type="Pfam" id="PF08241"/>
    </source>
</evidence>
<dbReference type="CDD" id="cd02440">
    <property type="entry name" value="AdoMet_MTases"/>
    <property type="match status" value="1"/>
</dbReference>
<keyword evidence="2" id="KW-0830">Ubiquinone</keyword>
<dbReference type="InterPro" id="IPR029063">
    <property type="entry name" value="SAM-dependent_MTases_sf"/>
</dbReference>
<reference evidence="2 3" key="1">
    <citation type="submission" date="2012-02" db="EMBL/GenBank/DDBJ databases">
        <title>Complete sequence of chromosome of Singulisphaera acidiphila DSM 18658.</title>
        <authorList>
            <consortium name="US DOE Joint Genome Institute (JGI-PGF)"/>
            <person name="Lucas S."/>
            <person name="Copeland A."/>
            <person name="Lapidus A."/>
            <person name="Glavina del Rio T."/>
            <person name="Dalin E."/>
            <person name="Tice H."/>
            <person name="Bruce D."/>
            <person name="Goodwin L."/>
            <person name="Pitluck S."/>
            <person name="Peters L."/>
            <person name="Ovchinnikova G."/>
            <person name="Chertkov O."/>
            <person name="Kyrpides N."/>
            <person name="Mavromatis K."/>
            <person name="Ivanova N."/>
            <person name="Brettin T."/>
            <person name="Detter J.C."/>
            <person name="Han C."/>
            <person name="Larimer F."/>
            <person name="Land M."/>
            <person name="Hauser L."/>
            <person name="Markowitz V."/>
            <person name="Cheng J.-F."/>
            <person name="Hugenholtz P."/>
            <person name="Woyke T."/>
            <person name="Wu D."/>
            <person name="Tindall B."/>
            <person name="Pomrenke H."/>
            <person name="Brambilla E."/>
            <person name="Klenk H.-P."/>
            <person name="Eisen J.A."/>
        </authorList>
    </citation>
    <scope>NUCLEOTIDE SEQUENCE [LARGE SCALE GENOMIC DNA]</scope>
    <source>
        <strain evidence="3">ATCC BAA-1392 / DSM 18658 / VKM B-2454 / MOB10</strain>
    </source>
</reference>
<evidence type="ECO:0000313" key="3">
    <source>
        <dbReference type="Proteomes" id="UP000010798"/>
    </source>
</evidence>
<dbReference type="GO" id="GO:0032259">
    <property type="term" value="P:methylation"/>
    <property type="evidence" value="ECO:0007669"/>
    <property type="project" value="UniProtKB-KW"/>
</dbReference>
<gene>
    <name evidence="2" type="ordered locus">Sinac_1018</name>
</gene>
<dbReference type="EMBL" id="CP003364">
    <property type="protein sequence ID" value="AGA25417.1"/>
    <property type="molecule type" value="Genomic_DNA"/>
</dbReference>
<sequence length="265" mass="29777">MRNDRSGVVTRAVNRVKHWSVRARDRVRSLPVRASHRGQGPPLPPSRLMHLVAASEDVSWFLDGGKQASSSLRAILAKNGVTMESLGSILDFGCGAGRVLRHWENLQGPTLHGTDYNPTLIAWCQKNLPFVQFQHNELGGGLAYQDESFDLIYALSVFTHLDEPLQYFWIRELSRILRPGGYLFITTHGEHYLPQLASEEQERFRRGEIVVVGSRREGSNDCATFHPESYMRSTLATGLEVVDFVPEGALGNPRQDVFLLRKPQG</sequence>
<name>L0D872_SINAD</name>
<feature type="domain" description="Methyltransferase type 11" evidence="1">
    <location>
        <begin position="90"/>
        <end position="185"/>
    </location>
</feature>
<dbReference type="SUPFAM" id="SSF53335">
    <property type="entry name" value="S-adenosyl-L-methionine-dependent methyltransferases"/>
    <property type="match status" value="1"/>
</dbReference>
<evidence type="ECO:0000313" key="2">
    <source>
        <dbReference type="EMBL" id="AGA25417.1"/>
    </source>
</evidence>